<dbReference type="OrthoDB" id="103819at2759"/>
<dbReference type="Proteomes" id="UP000813427">
    <property type="component" value="Unassembled WGS sequence"/>
</dbReference>
<organism evidence="6 7">
    <name type="scientific">Fusarium tricinctum</name>
    <dbReference type="NCBI Taxonomy" id="61284"/>
    <lineage>
        <taxon>Eukaryota</taxon>
        <taxon>Fungi</taxon>
        <taxon>Dikarya</taxon>
        <taxon>Ascomycota</taxon>
        <taxon>Pezizomycotina</taxon>
        <taxon>Sordariomycetes</taxon>
        <taxon>Hypocreomycetidae</taxon>
        <taxon>Hypocreales</taxon>
        <taxon>Nectriaceae</taxon>
        <taxon>Fusarium</taxon>
        <taxon>Fusarium tricinctum species complex</taxon>
    </lineage>
</organism>
<dbReference type="GO" id="GO:0003677">
    <property type="term" value="F:DNA binding"/>
    <property type="evidence" value="ECO:0007669"/>
    <property type="project" value="InterPro"/>
</dbReference>
<feature type="region of interest" description="Disordered" evidence="3">
    <location>
        <begin position="1141"/>
        <end position="1194"/>
    </location>
</feature>
<dbReference type="CDD" id="cd00067">
    <property type="entry name" value="GAL4"/>
    <property type="match status" value="1"/>
</dbReference>
<dbReference type="Gene3D" id="3.40.20.10">
    <property type="entry name" value="Severin"/>
    <property type="match status" value="1"/>
</dbReference>
<feature type="compositionally biased region" description="Polar residues" evidence="3">
    <location>
        <begin position="111"/>
        <end position="123"/>
    </location>
</feature>
<gene>
    <name evidence="6" type="ORF">BKA59DRAFT_503804</name>
</gene>
<feature type="compositionally biased region" description="Basic and acidic residues" evidence="3">
    <location>
        <begin position="1292"/>
        <end position="1357"/>
    </location>
</feature>
<feature type="compositionally biased region" description="Basic and acidic residues" evidence="3">
    <location>
        <begin position="1159"/>
        <end position="1187"/>
    </location>
</feature>
<dbReference type="SMART" id="SM00066">
    <property type="entry name" value="GAL4"/>
    <property type="match status" value="1"/>
</dbReference>
<reference evidence="6" key="1">
    <citation type="journal article" date="2021" name="Nat. Commun.">
        <title>Genetic determinants of endophytism in the Arabidopsis root mycobiome.</title>
        <authorList>
            <person name="Mesny F."/>
            <person name="Miyauchi S."/>
            <person name="Thiergart T."/>
            <person name="Pickel B."/>
            <person name="Atanasova L."/>
            <person name="Karlsson M."/>
            <person name="Huettel B."/>
            <person name="Barry K.W."/>
            <person name="Haridas S."/>
            <person name="Chen C."/>
            <person name="Bauer D."/>
            <person name="Andreopoulos W."/>
            <person name="Pangilinan J."/>
            <person name="LaButti K."/>
            <person name="Riley R."/>
            <person name="Lipzen A."/>
            <person name="Clum A."/>
            <person name="Drula E."/>
            <person name="Henrissat B."/>
            <person name="Kohler A."/>
            <person name="Grigoriev I.V."/>
            <person name="Martin F.M."/>
            <person name="Hacquard S."/>
        </authorList>
    </citation>
    <scope>NUCLEOTIDE SEQUENCE</scope>
    <source>
        <strain evidence="6">MPI-SDFR-AT-0068</strain>
    </source>
</reference>
<evidence type="ECO:0000256" key="2">
    <source>
        <dbReference type="ARBA" id="ARBA00023242"/>
    </source>
</evidence>
<evidence type="ECO:0000259" key="4">
    <source>
        <dbReference type="PROSITE" id="PS50048"/>
    </source>
</evidence>
<dbReference type="InterPro" id="IPR036864">
    <property type="entry name" value="Zn2-C6_fun-type_DNA-bd_sf"/>
</dbReference>
<dbReference type="CDD" id="cd12148">
    <property type="entry name" value="fungal_TF_MHR"/>
    <property type="match status" value="1"/>
</dbReference>
<evidence type="ECO:0000313" key="6">
    <source>
        <dbReference type="EMBL" id="KAH7236199.1"/>
    </source>
</evidence>
<keyword evidence="2" id="KW-0539">Nucleus</keyword>
<dbReference type="SUPFAM" id="SSF53474">
    <property type="entry name" value="alpha/beta-Hydrolases"/>
    <property type="match status" value="1"/>
</dbReference>
<dbReference type="SUPFAM" id="SSF55753">
    <property type="entry name" value="Actin depolymerizing proteins"/>
    <property type="match status" value="1"/>
</dbReference>
<dbReference type="PROSITE" id="PS50048">
    <property type="entry name" value="ZN2_CY6_FUNGAL_2"/>
    <property type="match status" value="1"/>
</dbReference>
<dbReference type="Pfam" id="PF04082">
    <property type="entry name" value="Fungal_trans"/>
    <property type="match status" value="1"/>
</dbReference>
<dbReference type="GO" id="GO:0003779">
    <property type="term" value="F:actin binding"/>
    <property type="evidence" value="ECO:0007669"/>
    <property type="project" value="InterPro"/>
</dbReference>
<dbReference type="Pfam" id="PF00241">
    <property type="entry name" value="Cofilin_ADF"/>
    <property type="match status" value="1"/>
</dbReference>
<feature type="domain" description="Zn(2)-C6 fungal-type" evidence="4">
    <location>
        <begin position="20"/>
        <end position="49"/>
    </location>
</feature>
<feature type="region of interest" description="Disordered" evidence="3">
    <location>
        <begin position="1250"/>
        <end position="1357"/>
    </location>
</feature>
<evidence type="ECO:0000313" key="7">
    <source>
        <dbReference type="Proteomes" id="UP000813427"/>
    </source>
</evidence>
<dbReference type="Gene3D" id="3.40.50.1820">
    <property type="entry name" value="alpha/beta hydrolase"/>
    <property type="match status" value="1"/>
</dbReference>
<dbReference type="PROSITE" id="PS51263">
    <property type="entry name" value="ADF_H"/>
    <property type="match status" value="1"/>
</dbReference>
<evidence type="ECO:0000256" key="3">
    <source>
        <dbReference type="SAM" id="MobiDB-lite"/>
    </source>
</evidence>
<feature type="compositionally biased region" description="Polar residues" evidence="3">
    <location>
        <begin position="1275"/>
        <end position="1285"/>
    </location>
</feature>
<evidence type="ECO:0008006" key="8">
    <source>
        <dbReference type="Google" id="ProtNLM"/>
    </source>
</evidence>
<name>A0A8K0W7A3_9HYPO</name>
<dbReference type="EMBL" id="JAGPXF010000007">
    <property type="protein sequence ID" value="KAH7236199.1"/>
    <property type="molecule type" value="Genomic_DNA"/>
</dbReference>
<protein>
    <recommendedName>
        <fullName evidence="8">Zn(2)-C6 fungal-type domain-containing protein</fullName>
    </recommendedName>
</protein>
<feature type="region of interest" description="Disordered" evidence="3">
    <location>
        <begin position="83"/>
        <end position="125"/>
    </location>
</feature>
<accession>A0A8K0W7A3</accession>
<sequence>MSGEETILARRARLSQVPRACEACKVRKIRCDRAHPCGNCRAAGITCQQAHAAQSDVRPRPDNRIAQLEEYVHSLEARLARVESHLGKQPAPSTSTPTYGPVSKHAPSLSPAGSSDTGVNVTPSPVGRLYEGSSSFINQFVQASEEIQRSAVAETPEAAQTLSESFNQLNSILHEEEEKKPPVAALTRSVPEISPLPAAAVLAIIRKIKAQPTRFFPGQAITDVRLIEHLCQKVYFPTEPVTLGHITSVNGIMRILLREFIVTEDPLGQEYDLKELKAQAERNFHLGLETFEILTVPSFENVIVITTAVLKIQNESKPVLSRALINAGLCHCQMLGYHRETTLQKDKSGFAENKRRLFWTLYVYDKTNSLHLGNASRVQDFEIDAHYPTLPEDPAEKPWIELFNLAIKLGRMQGLIFDKLYSVAGLKAPAMERRQQIDALIIDMHQWRNDLDQIDGSGVYFTKIYELSLTHWDIMYYATLTTLLRAPAMPGVGTDMTSQCFQAARLALQSHLRAFSGYGGQKMFSKADYIDCLEDVHLLEQIVNTFRSAREIHGGAEKLYQICDTFARLARRMVESRNTSVGMYDQNTDSLQVVGVSENVPLSWHESVAQPEGNAEGDGFTGFLNDDMTSILADWINGQPPSTEMFAMDFGEYVSIDQECIAAANSLRFSKGTNKIKFIIFKITDDEQAVVVEETSSDTDYETFRQKLLSGVDKAGKPAPRYAVYDVDYDLGEDGKSTMEHLKKAVNIGVFIHADDQEDIEWEEMIKAGTDNTFHEFPYDLKAAVAKQLPDDKVESVVYPRYETTGELAQAAEAFLGWLKERVMDIRKKKSEKPWPPHDRDVGVVLVAHSMGGFVAADSLFLAINDRANNGDEKDLLFPLIQGILTFDTPYNGLARSMFVYGAFSNYQKVNSVFNVMTAISAAAPASLARLSARRAATSAVASTRGPQWKTWQLVAVKTGTVGAIAAGGVAAYMNRELIVQGVKSVKNINKESIAEGYRQSMDTLGQGLAYINRGNVGKSFAWLSDHVTFVGALLRQKELNRRLERIGSLKGIGMHDFYISLGENGYWSGGYFVPERTFCAVPEEDHSAYPIFDRCVMPKADDEIEAHLNMFKPEKHRGYEEMTDKSAELVKEWFQSEENVVDDPKFRETPPEETEETETTKEILEKDPGQVEEDAKAEGADDKATDSELPDESPLDIAAAASLVPLPDDKGEGLIGDADIEGVDTVEKRNYMNYLFGVAQQAGTDAKGWLPNRIPQMPNLPSMPGMPNMPKVPSSVSSLGNVSMPSVRIWSKKDTGAQESKEAEGDKKETEDKNVNESEKVEEEKKDTVEQEAQEEAKKAEENGQKVDTEAEKKSE</sequence>
<keyword evidence="1" id="KW-0479">Metal-binding</keyword>
<dbReference type="SUPFAM" id="SSF57701">
    <property type="entry name" value="Zn2/Cys6 DNA-binding domain"/>
    <property type="match status" value="1"/>
</dbReference>
<dbReference type="PANTHER" id="PTHR47842:SF2">
    <property type="entry name" value="DUF676 DOMAIN-CONTAINING PROTEIN"/>
    <property type="match status" value="1"/>
</dbReference>
<dbReference type="PANTHER" id="PTHR47842">
    <property type="entry name" value="EXPRESSED PROTEIN"/>
    <property type="match status" value="1"/>
</dbReference>
<comment type="caution">
    <text evidence="6">The sequence shown here is derived from an EMBL/GenBank/DDBJ whole genome shotgun (WGS) entry which is preliminary data.</text>
</comment>
<dbReference type="PROSITE" id="PS00463">
    <property type="entry name" value="ZN2_CY6_FUNGAL_1"/>
    <property type="match status" value="1"/>
</dbReference>
<dbReference type="InterPro" id="IPR001138">
    <property type="entry name" value="Zn2Cys6_DnaBD"/>
</dbReference>
<proteinExistence type="predicted"/>
<feature type="domain" description="ADF-H" evidence="5">
    <location>
        <begin position="651"/>
        <end position="803"/>
    </location>
</feature>
<dbReference type="GO" id="GO:0006351">
    <property type="term" value="P:DNA-templated transcription"/>
    <property type="evidence" value="ECO:0007669"/>
    <property type="project" value="InterPro"/>
</dbReference>
<dbReference type="GO" id="GO:0008270">
    <property type="term" value="F:zinc ion binding"/>
    <property type="evidence" value="ECO:0007669"/>
    <property type="project" value="InterPro"/>
</dbReference>
<evidence type="ECO:0000259" key="5">
    <source>
        <dbReference type="PROSITE" id="PS51263"/>
    </source>
</evidence>
<dbReference type="InterPro" id="IPR007219">
    <property type="entry name" value="XnlR_reg_dom"/>
</dbReference>
<dbReference type="SMART" id="SM00102">
    <property type="entry name" value="ADF"/>
    <property type="match status" value="1"/>
</dbReference>
<dbReference type="InterPro" id="IPR029006">
    <property type="entry name" value="ADF-H/Gelsolin-like_dom_sf"/>
</dbReference>
<dbReference type="InterPro" id="IPR029058">
    <property type="entry name" value="AB_hydrolase_fold"/>
</dbReference>
<evidence type="ECO:0000256" key="1">
    <source>
        <dbReference type="ARBA" id="ARBA00022723"/>
    </source>
</evidence>
<keyword evidence="7" id="KW-1185">Reference proteome</keyword>
<dbReference type="InterPro" id="IPR002108">
    <property type="entry name" value="ADF-H"/>
</dbReference>
<dbReference type="GO" id="GO:0000981">
    <property type="term" value="F:DNA-binding transcription factor activity, RNA polymerase II-specific"/>
    <property type="evidence" value="ECO:0007669"/>
    <property type="project" value="InterPro"/>
</dbReference>
<dbReference type="Gene3D" id="4.10.240.10">
    <property type="entry name" value="Zn(2)-C6 fungal-type DNA-binding domain"/>
    <property type="match status" value="1"/>
</dbReference>
<dbReference type="SMART" id="SM00906">
    <property type="entry name" value="Fungal_trans"/>
    <property type="match status" value="1"/>
</dbReference>
<dbReference type="Pfam" id="PF00172">
    <property type="entry name" value="Zn_clus"/>
    <property type="match status" value="1"/>
</dbReference>